<keyword evidence="3" id="KW-0833">Ubl conjugation pathway</keyword>
<dbReference type="eggNOG" id="ENOG502QR2A">
    <property type="taxonomic scope" value="Eukaryota"/>
</dbReference>
<dbReference type="InterPro" id="IPR036047">
    <property type="entry name" value="F-box-like_dom_sf"/>
</dbReference>
<dbReference type="CDD" id="cd22102">
    <property type="entry name" value="F-box_FBXO31"/>
    <property type="match status" value="1"/>
</dbReference>
<organism evidence="6 7">
    <name type="scientific">Myotis brandtii</name>
    <name type="common">Brandt's bat</name>
    <dbReference type="NCBI Taxonomy" id="109478"/>
    <lineage>
        <taxon>Eukaryota</taxon>
        <taxon>Metazoa</taxon>
        <taxon>Chordata</taxon>
        <taxon>Craniata</taxon>
        <taxon>Vertebrata</taxon>
        <taxon>Euteleostomi</taxon>
        <taxon>Mammalia</taxon>
        <taxon>Eutheria</taxon>
        <taxon>Laurasiatheria</taxon>
        <taxon>Chiroptera</taxon>
        <taxon>Yangochiroptera</taxon>
        <taxon>Vespertilionidae</taxon>
        <taxon>Myotis</taxon>
    </lineage>
</organism>
<dbReference type="PANTHER" id="PTHR10706">
    <property type="entry name" value="F-BOX FAMILY PROTEIN"/>
    <property type="match status" value="1"/>
</dbReference>
<dbReference type="AlphaFoldDB" id="S7P1H8"/>
<comment type="pathway">
    <text evidence="1">Protein modification; protein ubiquitination.</text>
</comment>
<dbReference type="EMBL" id="KE161448">
    <property type="protein sequence ID" value="EPQ03908.1"/>
    <property type="molecule type" value="Genomic_DNA"/>
</dbReference>
<comment type="similarity">
    <text evidence="2">Belongs to the FBXO31 family.</text>
</comment>
<dbReference type="GO" id="GO:0031146">
    <property type="term" value="P:SCF-dependent proteasomal ubiquitin-dependent protein catabolic process"/>
    <property type="evidence" value="ECO:0007669"/>
    <property type="project" value="TreeGrafter"/>
</dbReference>
<dbReference type="Gene3D" id="1.20.1280.50">
    <property type="match status" value="1"/>
</dbReference>
<dbReference type="Pfam" id="PF12937">
    <property type="entry name" value="F-box-like"/>
    <property type="match status" value="1"/>
</dbReference>
<dbReference type="InterPro" id="IPR004147">
    <property type="entry name" value="ABC1_dom"/>
</dbReference>
<evidence type="ECO:0000256" key="4">
    <source>
        <dbReference type="SAM" id="MobiDB-lite"/>
    </source>
</evidence>
<evidence type="ECO:0000256" key="1">
    <source>
        <dbReference type="ARBA" id="ARBA00004906"/>
    </source>
</evidence>
<sequence>MPAPPAPRCSLEDLPVEILVEIFASLPGTDLPSLAQACTKFHHILHIDSIWRRRCWEEYGVCENLQNLEMIGMSYREVYAKLLHPYRNILGLWQLSNELYGRLLNVAVDGLLCITGWTNEPYHNPHVGGPMQFKPSFRIRLTERKSAMVACLEGHSRPHSCHMQILKDRISIKCHPTHHYIMFGCIRERIPWWRREETGLALAQEYRPQPYCLTYRRLYLPPSHRDDLIRPGLFQGNYDTNGLKIAMLSFHGKYARVTKITGDASAAAWQETLEIHLMHRIQVPDGEVFRNFNELSRLVQEIHEQVIQEQQQQEDRTEESEGHGWQSPAQPSVGESGAAALEEPPVPFVLPVGVRSRDQNYPRTCRMCFYALDTVTFYGSAYPRRFPAVFILFDENHFGFIRLESRCFILYSRVQETFQNAEAPSPQAFLEMIKNFQSGFVNMARRTLKLASWTSMALAASGFYLYSNKYLDPNDFGAVRVGRAVATTAVISYDYLTSLRSVPYGSEEYAQLRSEVHLRSARRLCELCCANRGTFIKVGQHLAALDYLLPQEYTSTLKVLHSQAPKSSMQEVSQVIREDLGKEIHDLFVSFDDTPMGAASLAQVHKAVLHDGRTVAVKVQHPKVQVQSSKDILLMESLDLKWGLGFRNDKPRMVLRDAWQEKNDF</sequence>
<evidence type="ECO:0000259" key="5">
    <source>
        <dbReference type="PROSITE" id="PS50181"/>
    </source>
</evidence>
<dbReference type="SUPFAM" id="SSF81383">
    <property type="entry name" value="F-box domain"/>
    <property type="match status" value="1"/>
</dbReference>
<dbReference type="Proteomes" id="UP000052978">
    <property type="component" value="Unassembled WGS sequence"/>
</dbReference>
<protein>
    <submittedName>
        <fullName evidence="6">F-box only protein 31</fullName>
    </submittedName>
</protein>
<dbReference type="PANTHER" id="PTHR10706:SF130">
    <property type="entry name" value="F-BOX ONLY PROTEIN 31"/>
    <property type="match status" value="1"/>
</dbReference>
<evidence type="ECO:0000313" key="7">
    <source>
        <dbReference type="Proteomes" id="UP000052978"/>
    </source>
</evidence>
<feature type="compositionally biased region" description="Basic and acidic residues" evidence="4">
    <location>
        <begin position="313"/>
        <end position="322"/>
    </location>
</feature>
<evidence type="ECO:0000256" key="2">
    <source>
        <dbReference type="ARBA" id="ARBA00010611"/>
    </source>
</evidence>
<evidence type="ECO:0000313" key="6">
    <source>
        <dbReference type="EMBL" id="EPQ03908.1"/>
    </source>
</evidence>
<reference evidence="6 7" key="1">
    <citation type="journal article" date="2013" name="Nat. Commun.">
        <title>Genome analysis reveals insights into physiology and longevity of the Brandt's bat Myotis brandtii.</title>
        <authorList>
            <person name="Seim I."/>
            <person name="Fang X."/>
            <person name="Xiong Z."/>
            <person name="Lobanov A.V."/>
            <person name="Huang Z."/>
            <person name="Ma S."/>
            <person name="Feng Y."/>
            <person name="Turanov A.A."/>
            <person name="Zhu Y."/>
            <person name="Lenz T.L."/>
            <person name="Gerashchenko M.V."/>
            <person name="Fan D."/>
            <person name="Hee Yim S."/>
            <person name="Yao X."/>
            <person name="Jordan D."/>
            <person name="Xiong Y."/>
            <person name="Ma Y."/>
            <person name="Lyapunov A.N."/>
            <person name="Chen G."/>
            <person name="Kulakova O.I."/>
            <person name="Sun Y."/>
            <person name="Lee S.G."/>
            <person name="Bronson R.T."/>
            <person name="Moskalev A.A."/>
            <person name="Sunyaev S.R."/>
            <person name="Zhang G."/>
            <person name="Krogh A."/>
            <person name="Wang J."/>
            <person name="Gladyshev V.N."/>
        </authorList>
    </citation>
    <scope>NUCLEOTIDE SEQUENCE [LARGE SCALE GENOMIC DNA]</scope>
</reference>
<dbReference type="SMART" id="SM00256">
    <property type="entry name" value="FBOX"/>
    <property type="match status" value="1"/>
</dbReference>
<dbReference type="InterPro" id="IPR045048">
    <property type="entry name" value="FBXO31/39"/>
</dbReference>
<dbReference type="Pfam" id="PF03109">
    <property type="entry name" value="ABC1"/>
    <property type="match status" value="1"/>
</dbReference>
<gene>
    <name evidence="6" type="ORF">D623_10029013</name>
</gene>
<proteinExistence type="inferred from homology"/>
<dbReference type="Pfam" id="PF12014">
    <property type="entry name" value="Cyclin_D1_bind"/>
    <property type="match status" value="1"/>
</dbReference>
<accession>S7P1H8</accession>
<dbReference type="PROSITE" id="PS50181">
    <property type="entry name" value="FBOX"/>
    <property type="match status" value="1"/>
</dbReference>
<evidence type="ECO:0000256" key="3">
    <source>
        <dbReference type="ARBA" id="ARBA00022786"/>
    </source>
</evidence>
<feature type="domain" description="F-box" evidence="5">
    <location>
        <begin position="8"/>
        <end position="54"/>
    </location>
</feature>
<dbReference type="UniPathway" id="UPA00143"/>
<name>S7P1H8_MYOBR</name>
<dbReference type="GO" id="GO:0019005">
    <property type="term" value="C:SCF ubiquitin ligase complex"/>
    <property type="evidence" value="ECO:0007669"/>
    <property type="project" value="TreeGrafter"/>
</dbReference>
<keyword evidence="7" id="KW-1185">Reference proteome</keyword>
<dbReference type="InterPro" id="IPR001810">
    <property type="entry name" value="F-box_dom"/>
</dbReference>
<feature type="region of interest" description="Disordered" evidence="4">
    <location>
        <begin position="306"/>
        <end position="337"/>
    </location>
</feature>
<dbReference type="GO" id="GO:0016567">
    <property type="term" value="P:protein ubiquitination"/>
    <property type="evidence" value="ECO:0007669"/>
    <property type="project" value="UniProtKB-UniPathway"/>
</dbReference>